<sequence length="37" mass="4184">AAPHDRRRAQRRAPRRLVRRAPPCGHPPFASGHLMGM</sequence>
<feature type="compositionally biased region" description="Basic residues" evidence="1">
    <location>
        <begin position="1"/>
        <end position="19"/>
    </location>
</feature>
<dbReference type="AlphaFoldDB" id="A0A6J4UTG4"/>
<evidence type="ECO:0000313" key="2">
    <source>
        <dbReference type="EMBL" id="CAA9560433.1"/>
    </source>
</evidence>
<organism evidence="2">
    <name type="scientific">uncultured Thermomicrobiales bacterium</name>
    <dbReference type="NCBI Taxonomy" id="1645740"/>
    <lineage>
        <taxon>Bacteria</taxon>
        <taxon>Pseudomonadati</taxon>
        <taxon>Thermomicrobiota</taxon>
        <taxon>Thermomicrobia</taxon>
        <taxon>Thermomicrobiales</taxon>
        <taxon>environmental samples</taxon>
    </lineage>
</organism>
<feature type="non-terminal residue" evidence="2">
    <location>
        <position position="1"/>
    </location>
</feature>
<accession>A0A6J4UTG4</accession>
<name>A0A6J4UTG4_9BACT</name>
<feature type="region of interest" description="Disordered" evidence="1">
    <location>
        <begin position="1"/>
        <end position="37"/>
    </location>
</feature>
<protein>
    <submittedName>
        <fullName evidence="2">Uncharacterized protein</fullName>
    </submittedName>
</protein>
<proteinExistence type="predicted"/>
<gene>
    <name evidence="2" type="ORF">AVDCRST_MAG18-1030</name>
</gene>
<feature type="non-terminal residue" evidence="2">
    <location>
        <position position="37"/>
    </location>
</feature>
<evidence type="ECO:0000256" key="1">
    <source>
        <dbReference type="SAM" id="MobiDB-lite"/>
    </source>
</evidence>
<reference evidence="2" key="1">
    <citation type="submission" date="2020-02" db="EMBL/GenBank/DDBJ databases">
        <authorList>
            <person name="Meier V. D."/>
        </authorList>
    </citation>
    <scope>NUCLEOTIDE SEQUENCE</scope>
    <source>
        <strain evidence="2">AVDCRST_MAG18</strain>
    </source>
</reference>
<dbReference type="EMBL" id="CADCWN010000074">
    <property type="protein sequence ID" value="CAA9560433.1"/>
    <property type="molecule type" value="Genomic_DNA"/>
</dbReference>